<dbReference type="SMART" id="SM00829">
    <property type="entry name" value="PKS_ER"/>
    <property type="match status" value="1"/>
</dbReference>
<dbReference type="PANTHER" id="PTHR43401">
    <property type="entry name" value="L-THREONINE 3-DEHYDROGENASE"/>
    <property type="match status" value="1"/>
</dbReference>
<dbReference type="InterPro" id="IPR013154">
    <property type="entry name" value="ADH-like_N"/>
</dbReference>
<dbReference type="SUPFAM" id="SSF50129">
    <property type="entry name" value="GroES-like"/>
    <property type="match status" value="1"/>
</dbReference>
<dbReference type="GO" id="GO:0008270">
    <property type="term" value="F:zinc ion binding"/>
    <property type="evidence" value="ECO:0007669"/>
    <property type="project" value="InterPro"/>
</dbReference>
<dbReference type="Proteomes" id="UP000317371">
    <property type="component" value="Unassembled WGS sequence"/>
</dbReference>
<dbReference type="InterPro" id="IPR011032">
    <property type="entry name" value="GroES-like_sf"/>
</dbReference>
<evidence type="ECO:0000256" key="1">
    <source>
        <dbReference type="ARBA" id="ARBA00022723"/>
    </source>
</evidence>
<dbReference type="InterPro" id="IPR036291">
    <property type="entry name" value="NAD(P)-bd_dom_sf"/>
</dbReference>
<dbReference type="SUPFAM" id="SSF51735">
    <property type="entry name" value="NAD(P)-binding Rossmann-fold domains"/>
    <property type="match status" value="1"/>
</dbReference>
<dbReference type="Gene3D" id="3.90.180.10">
    <property type="entry name" value="Medium-chain alcohol dehydrogenases, catalytic domain"/>
    <property type="match status" value="1"/>
</dbReference>
<dbReference type="AlphaFoldDB" id="A0A540VIW2"/>
<dbReference type="OrthoDB" id="9769198at2"/>
<comment type="cofactor">
    <cofactor evidence="4">
        <name>Zn(2+)</name>
        <dbReference type="ChEBI" id="CHEBI:29105"/>
    </cofactor>
</comment>
<proteinExistence type="inferred from homology"/>
<dbReference type="PANTHER" id="PTHR43401:SF2">
    <property type="entry name" value="L-THREONINE 3-DEHYDROGENASE"/>
    <property type="match status" value="1"/>
</dbReference>
<dbReference type="Gene3D" id="3.40.50.720">
    <property type="entry name" value="NAD(P)-binding Rossmann-like Domain"/>
    <property type="match status" value="1"/>
</dbReference>
<feature type="domain" description="Enoyl reductase (ER)" evidence="5">
    <location>
        <begin position="8"/>
        <end position="336"/>
    </location>
</feature>
<dbReference type="PROSITE" id="PS00059">
    <property type="entry name" value="ADH_ZINC"/>
    <property type="match status" value="1"/>
</dbReference>
<name>A0A540VIW2_9CHLR</name>
<dbReference type="Pfam" id="PF08240">
    <property type="entry name" value="ADH_N"/>
    <property type="match status" value="1"/>
</dbReference>
<dbReference type="InterPro" id="IPR050129">
    <property type="entry name" value="Zn_alcohol_dh"/>
</dbReference>
<dbReference type="InterPro" id="IPR013149">
    <property type="entry name" value="ADH-like_C"/>
</dbReference>
<organism evidence="6 7">
    <name type="scientific">Litorilinea aerophila</name>
    <dbReference type="NCBI Taxonomy" id="1204385"/>
    <lineage>
        <taxon>Bacteria</taxon>
        <taxon>Bacillati</taxon>
        <taxon>Chloroflexota</taxon>
        <taxon>Caldilineae</taxon>
        <taxon>Caldilineales</taxon>
        <taxon>Caldilineaceae</taxon>
        <taxon>Litorilinea</taxon>
    </lineage>
</organism>
<dbReference type="InterPro" id="IPR020843">
    <property type="entry name" value="ER"/>
</dbReference>
<sequence length="338" mass="35659">MKALVYQGPMTMTLEEVPAPTVGDDDILIQVRSVGICGSDVHGYIGKTGRRKPPMIMGHEFSGQVVAVGKAVQRVAPGDAVIVSPIQACGHCPNCQAGLTNICTNRHVLGVDIAGAYADQLVVKESMVYPKPAGMSWRHAAMVEPLSVAMHAVEITPIPLMGTVAIVGAGTIGLLTLLAARLKGAGTVIVTDKSPHRLEMAEELGADLAIHVDQQDPVAAVREATDGLGADVAFEAVGYAPTVQQALAITRTGGHVTWIGNSAQMIELNMQEVVTRELTVRGTYGFNKEFPRAIQAIASGRVNVEPLIERVAPLAEGPQIIHDLATGRSDLIKVILEP</sequence>
<evidence type="ECO:0000256" key="2">
    <source>
        <dbReference type="ARBA" id="ARBA00022833"/>
    </source>
</evidence>
<keyword evidence="2 4" id="KW-0862">Zinc</keyword>
<evidence type="ECO:0000313" key="7">
    <source>
        <dbReference type="Proteomes" id="UP000317371"/>
    </source>
</evidence>
<keyword evidence="3" id="KW-0560">Oxidoreductase</keyword>
<dbReference type="EMBL" id="VIGC01000007">
    <property type="protein sequence ID" value="TQE96662.1"/>
    <property type="molecule type" value="Genomic_DNA"/>
</dbReference>
<dbReference type="Pfam" id="PF00107">
    <property type="entry name" value="ADH_zinc_N"/>
    <property type="match status" value="1"/>
</dbReference>
<reference evidence="6 7" key="1">
    <citation type="submission" date="2019-06" db="EMBL/GenBank/DDBJ databases">
        <title>Genome sequence of Litorilinea aerophila BAA-2444.</title>
        <authorList>
            <person name="Maclea K.S."/>
            <person name="Maurais E.G."/>
            <person name="Iannazzi L.C."/>
        </authorList>
    </citation>
    <scope>NUCLEOTIDE SEQUENCE [LARGE SCALE GENOMIC DNA]</scope>
    <source>
        <strain evidence="6 7">ATCC BAA-2444</strain>
    </source>
</reference>
<evidence type="ECO:0000256" key="4">
    <source>
        <dbReference type="RuleBase" id="RU361277"/>
    </source>
</evidence>
<accession>A0A540VIW2</accession>
<evidence type="ECO:0000313" key="6">
    <source>
        <dbReference type="EMBL" id="TQE96662.1"/>
    </source>
</evidence>
<dbReference type="InParanoid" id="A0A540VIW2"/>
<gene>
    <name evidence="6" type="ORF">FKZ61_07165</name>
</gene>
<comment type="similarity">
    <text evidence="4">Belongs to the zinc-containing alcohol dehydrogenase family.</text>
</comment>
<keyword evidence="1 4" id="KW-0479">Metal-binding</keyword>
<dbReference type="RefSeq" id="WP_141609404.1">
    <property type="nucleotide sequence ID" value="NZ_VIGC02000007.1"/>
</dbReference>
<comment type="caution">
    <text evidence="6">The sequence shown here is derived from an EMBL/GenBank/DDBJ whole genome shotgun (WGS) entry which is preliminary data.</text>
</comment>
<evidence type="ECO:0000259" key="5">
    <source>
        <dbReference type="SMART" id="SM00829"/>
    </source>
</evidence>
<protein>
    <submittedName>
        <fullName evidence="6">Galactitol-1-phosphate 5-dehydrogenase</fullName>
    </submittedName>
</protein>
<dbReference type="InterPro" id="IPR002328">
    <property type="entry name" value="ADH_Zn_CS"/>
</dbReference>
<keyword evidence="7" id="KW-1185">Reference proteome</keyword>
<dbReference type="GO" id="GO:0016491">
    <property type="term" value="F:oxidoreductase activity"/>
    <property type="evidence" value="ECO:0007669"/>
    <property type="project" value="UniProtKB-KW"/>
</dbReference>
<dbReference type="CDD" id="cd08236">
    <property type="entry name" value="sugar_DH"/>
    <property type="match status" value="1"/>
</dbReference>
<evidence type="ECO:0000256" key="3">
    <source>
        <dbReference type="ARBA" id="ARBA00023002"/>
    </source>
</evidence>